<dbReference type="EMBL" id="LYPB01000035">
    <property type="protein sequence ID" value="OAS23874.1"/>
    <property type="molecule type" value="Genomic_DNA"/>
</dbReference>
<gene>
    <name evidence="2" type="ORF">A8708_08475</name>
</gene>
<keyword evidence="3" id="KW-1185">Reference proteome</keyword>
<dbReference type="Gene3D" id="2.40.50.660">
    <property type="match status" value="1"/>
</dbReference>
<dbReference type="RefSeq" id="WP_068661652.1">
    <property type="nucleotide sequence ID" value="NZ_LYPB01000035.1"/>
</dbReference>
<protein>
    <recommendedName>
        <fullName evidence="4">DUF2500 domain-containing protein</fullName>
    </recommendedName>
</protein>
<dbReference type="Proteomes" id="UP000078454">
    <property type="component" value="Unassembled WGS sequence"/>
</dbReference>
<evidence type="ECO:0000313" key="3">
    <source>
        <dbReference type="Proteomes" id="UP000078454"/>
    </source>
</evidence>
<dbReference type="Pfam" id="PF10694">
    <property type="entry name" value="DUF2500"/>
    <property type="match status" value="1"/>
</dbReference>
<proteinExistence type="predicted"/>
<keyword evidence="1" id="KW-0812">Transmembrane</keyword>
<dbReference type="STRING" id="1850517.A8708_08475"/>
<evidence type="ECO:0000256" key="1">
    <source>
        <dbReference type="SAM" id="Phobius"/>
    </source>
</evidence>
<evidence type="ECO:0008006" key="4">
    <source>
        <dbReference type="Google" id="ProtNLM"/>
    </source>
</evidence>
<sequence>MLAGLHEGALSTLVLILFILILILAVGIFLSLIIKSLSVWTSNNNAPIQDRYCKVVSKRIQLSEGSSNVNANTSYFVTFEFEDRSRIELWIGRQQFGYMIEGDRGNLTFQGTRFKEFDRQKAI</sequence>
<feature type="transmembrane region" description="Helical" evidence="1">
    <location>
        <begin position="12"/>
        <end position="34"/>
    </location>
</feature>
<dbReference type="InterPro" id="IPR019635">
    <property type="entry name" value="DUF2500"/>
</dbReference>
<comment type="caution">
    <text evidence="2">The sequence shown here is derived from an EMBL/GenBank/DDBJ whole genome shotgun (WGS) entry which is preliminary data.</text>
</comment>
<keyword evidence="1" id="KW-1133">Transmembrane helix</keyword>
<name>A0A198AQP9_9BACL</name>
<evidence type="ECO:0000313" key="2">
    <source>
        <dbReference type="EMBL" id="OAS23874.1"/>
    </source>
</evidence>
<keyword evidence="1" id="KW-0472">Membrane</keyword>
<reference evidence="2 3" key="1">
    <citation type="submission" date="2016-05" db="EMBL/GenBank/DDBJ databases">
        <title>Paenibacillus sp. 1ZS3-15 nov., isolated from the rhizosphere soil.</title>
        <authorList>
            <person name="Zhang X.X."/>
            <person name="Zhang J."/>
        </authorList>
    </citation>
    <scope>NUCLEOTIDE SEQUENCE [LARGE SCALE GENOMIC DNA]</scope>
    <source>
        <strain evidence="2 3">1ZS3-15</strain>
    </source>
</reference>
<dbReference type="AlphaFoldDB" id="A0A198AQP9"/>
<organism evidence="2 3">
    <name type="scientific">Paenibacillus oryzisoli</name>
    <dbReference type="NCBI Taxonomy" id="1850517"/>
    <lineage>
        <taxon>Bacteria</taxon>
        <taxon>Bacillati</taxon>
        <taxon>Bacillota</taxon>
        <taxon>Bacilli</taxon>
        <taxon>Bacillales</taxon>
        <taxon>Paenibacillaceae</taxon>
        <taxon>Paenibacillus</taxon>
    </lineage>
</organism>
<accession>A0A198AQP9</accession>